<dbReference type="AlphaFoldDB" id="A0A7C4GA49"/>
<organism evidence="1">
    <name type="scientific">candidate division WOR-3 bacterium</name>
    <dbReference type="NCBI Taxonomy" id="2052148"/>
    <lineage>
        <taxon>Bacteria</taxon>
        <taxon>Bacteria division WOR-3</taxon>
    </lineage>
</organism>
<dbReference type="Pfam" id="PF07676">
    <property type="entry name" value="PD40"/>
    <property type="match status" value="2"/>
</dbReference>
<name>A0A7C4GA49_UNCW3</name>
<gene>
    <name evidence="1" type="ORF">ENS41_05095</name>
</gene>
<accession>A0A7C4GA49</accession>
<comment type="caution">
    <text evidence="1">The sequence shown here is derived from an EMBL/GenBank/DDBJ whole genome shotgun (WGS) entry which is preliminary data.</text>
</comment>
<evidence type="ECO:0008006" key="2">
    <source>
        <dbReference type="Google" id="ProtNLM"/>
    </source>
</evidence>
<dbReference type="EMBL" id="DSUT01000103">
    <property type="protein sequence ID" value="HGK28314.1"/>
    <property type="molecule type" value="Genomic_DNA"/>
</dbReference>
<dbReference type="PROSITE" id="PS51257">
    <property type="entry name" value="PROKAR_LIPOPROTEIN"/>
    <property type="match status" value="1"/>
</dbReference>
<reference evidence="1" key="1">
    <citation type="journal article" date="2020" name="mSystems">
        <title>Genome- and Community-Level Interaction Insights into Carbon Utilization and Element Cycling Functions of Hydrothermarchaeota in Hydrothermal Sediment.</title>
        <authorList>
            <person name="Zhou Z."/>
            <person name="Liu Y."/>
            <person name="Xu W."/>
            <person name="Pan J."/>
            <person name="Luo Z.H."/>
            <person name="Li M."/>
        </authorList>
    </citation>
    <scope>NUCLEOTIDE SEQUENCE [LARGE SCALE GENOMIC DNA]</scope>
    <source>
        <strain evidence="1">SpSt-488</strain>
    </source>
</reference>
<dbReference type="InterPro" id="IPR011659">
    <property type="entry name" value="WD40"/>
</dbReference>
<proteinExistence type="predicted"/>
<evidence type="ECO:0000313" key="1">
    <source>
        <dbReference type="EMBL" id="HGK28314.1"/>
    </source>
</evidence>
<sequence>MRGRAGIRLAAGVGVLLALACRAPLELKTREETIPPGAVKMLPAMDPFPPVLASAEWDEPVPMPGPVNTAGGEDSPFITPDGSEFYFFFTPDVSVPVERQLLDGATGMWFCRREGGQWTEPERVVLNNDISLDGAQYVSGDTMWFASVRKGNYGEIDWYIAVRKNGKWGGWRNAGREVNVKLKPGELHFSADHRTMFYGKAGQYGGLDICRSERTESGWTDPVNLGPLVNSNRDDGQPFLSSDGRELWFTGWSDTLMGPCVYRCRKDSAGEWQAAELIVGRFAGEPTLDDSGNLYFVHHFYSGGDSSRMVEADIYYCRRKAGTR</sequence>
<dbReference type="SUPFAM" id="SSF82171">
    <property type="entry name" value="DPP6 N-terminal domain-like"/>
    <property type="match status" value="1"/>
</dbReference>
<protein>
    <recommendedName>
        <fullName evidence="2">Exo-alpha-sialidase</fullName>
    </recommendedName>
</protein>